<dbReference type="AlphaFoldDB" id="A0AAE0F2I9"/>
<evidence type="ECO:0000313" key="1">
    <source>
        <dbReference type="EMBL" id="KAK3249129.1"/>
    </source>
</evidence>
<sequence>MHETVATHNFTGCEWKVSYISSFLEKTWLDNFNSLSYADRQNSRTGANSSETTVRDLLTTRFIPSTWKACALLNNQHKDISEWLKIKYSVMTPVKDAADVRLGSLSHHLFRKECDSDEAFLLPIEPLSGALRHPFSFCKPNPEYIYDTNHVLSWNIHLGKNPSFKKFDRALFVYVGGAATPSNKRSANKLDAILSKYRDIQIEFDEVHVWQAVLFPLDRYLSHIRAHSMTYFAYHNITVPCDRTDVFYQGLWESMLANSRKDDFIVVFMDVCGTSRKHAFLEHLLQNSFQASLIDELYFTDHHTGSPFTTMELGQATDRNKSRTLIDNYKLLKRIRDAGVRAHAWI</sequence>
<evidence type="ECO:0000313" key="2">
    <source>
        <dbReference type="Proteomes" id="UP001190700"/>
    </source>
</evidence>
<comment type="caution">
    <text evidence="1">The sequence shown here is derived from an EMBL/GenBank/DDBJ whole genome shotgun (WGS) entry which is preliminary data.</text>
</comment>
<gene>
    <name evidence="1" type="ORF">CYMTET_41392</name>
</gene>
<reference evidence="1 2" key="1">
    <citation type="journal article" date="2015" name="Genome Biol. Evol.">
        <title>Comparative Genomics of a Bacterivorous Green Alga Reveals Evolutionary Causalities and Consequences of Phago-Mixotrophic Mode of Nutrition.</title>
        <authorList>
            <person name="Burns J.A."/>
            <person name="Paasch A."/>
            <person name="Narechania A."/>
            <person name="Kim E."/>
        </authorList>
    </citation>
    <scope>NUCLEOTIDE SEQUENCE [LARGE SCALE GENOMIC DNA]</scope>
    <source>
        <strain evidence="1 2">PLY_AMNH</strain>
    </source>
</reference>
<proteinExistence type="predicted"/>
<dbReference type="Proteomes" id="UP001190700">
    <property type="component" value="Unassembled WGS sequence"/>
</dbReference>
<accession>A0AAE0F2I9</accession>
<dbReference type="EMBL" id="LGRX02027573">
    <property type="protein sequence ID" value="KAK3249129.1"/>
    <property type="molecule type" value="Genomic_DNA"/>
</dbReference>
<protein>
    <submittedName>
        <fullName evidence="1">Uncharacterized protein</fullName>
    </submittedName>
</protein>
<keyword evidence="2" id="KW-1185">Reference proteome</keyword>
<organism evidence="1 2">
    <name type="scientific">Cymbomonas tetramitiformis</name>
    <dbReference type="NCBI Taxonomy" id="36881"/>
    <lineage>
        <taxon>Eukaryota</taxon>
        <taxon>Viridiplantae</taxon>
        <taxon>Chlorophyta</taxon>
        <taxon>Pyramimonadophyceae</taxon>
        <taxon>Pyramimonadales</taxon>
        <taxon>Pyramimonadaceae</taxon>
        <taxon>Cymbomonas</taxon>
    </lineage>
</organism>
<name>A0AAE0F2I9_9CHLO</name>